<proteinExistence type="predicted"/>
<keyword evidence="2" id="KW-1185">Reference proteome</keyword>
<sequence>YKAHGLLACVGAKEFFVYPIPLQNSSKLETLRLRNTYLPLVDAPFGRVTSIFKIAFITDPDVIKECKRPQRSHDLNRRN</sequence>
<evidence type="ECO:0000313" key="1">
    <source>
        <dbReference type="EMBL" id="CAG8669456.1"/>
    </source>
</evidence>
<name>A0A9N9EF59_9GLOM</name>
<dbReference type="EMBL" id="CAJVPJ010006539">
    <property type="protein sequence ID" value="CAG8669456.1"/>
    <property type="molecule type" value="Genomic_DNA"/>
</dbReference>
<evidence type="ECO:0000313" key="2">
    <source>
        <dbReference type="Proteomes" id="UP000789572"/>
    </source>
</evidence>
<dbReference type="AlphaFoldDB" id="A0A9N9EF59"/>
<comment type="caution">
    <text evidence="1">The sequence shown here is derived from an EMBL/GenBank/DDBJ whole genome shotgun (WGS) entry which is preliminary data.</text>
</comment>
<gene>
    <name evidence="1" type="ORF">POCULU_LOCUS10885</name>
</gene>
<reference evidence="1" key="1">
    <citation type="submission" date="2021-06" db="EMBL/GenBank/DDBJ databases">
        <authorList>
            <person name="Kallberg Y."/>
            <person name="Tangrot J."/>
            <person name="Rosling A."/>
        </authorList>
    </citation>
    <scope>NUCLEOTIDE SEQUENCE</scope>
    <source>
        <strain evidence="1">IA702</strain>
    </source>
</reference>
<dbReference type="Proteomes" id="UP000789572">
    <property type="component" value="Unassembled WGS sequence"/>
</dbReference>
<organism evidence="1 2">
    <name type="scientific">Paraglomus occultum</name>
    <dbReference type="NCBI Taxonomy" id="144539"/>
    <lineage>
        <taxon>Eukaryota</taxon>
        <taxon>Fungi</taxon>
        <taxon>Fungi incertae sedis</taxon>
        <taxon>Mucoromycota</taxon>
        <taxon>Glomeromycotina</taxon>
        <taxon>Glomeromycetes</taxon>
        <taxon>Paraglomerales</taxon>
        <taxon>Paraglomeraceae</taxon>
        <taxon>Paraglomus</taxon>
    </lineage>
</organism>
<feature type="non-terminal residue" evidence="1">
    <location>
        <position position="1"/>
    </location>
</feature>
<protein>
    <submittedName>
        <fullName evidence="1">4016_t:CDS:1</fullName>
    </submittedName>
</protein>
<accession>A0A9N9EF59</accession>